<evidence type="ECO:0000256" key="3">
    <source>
        <dbReference type="ARBA" id="ARBA00023125"/>
    </source>
</evidence>
<gene>
    <name evidence="9" type="ORF">HNR07_003121</name>
</gene>
<feature type="region of interest" description="Disordered" evidence="6">
    <location>
        <begin position="339"/>
        <end position="359"/>
    </location>
</feature>
<dbReference type="InterPro" id="IPR011010">
    <property type="entry name" value="DNA_brk_join_enz"/>
</dbReference>
<evidence type="ECO:0000256" key="5">
    <source>
        <dbReference type="PROSITE-ProRule" id="PRU01248"/>
    </source>
</evidence>
<dbReference type="PANTHER" id="PTHR30349:SF64">
    <property type="entry name" value="PROPHAGE INTEGRASE INTD-RELATED"/>
    <property type="match status" value="1"/>
</dbReference>
<dbReference type="InterPro" id="IPR010998">
    <property type="entry name" value="Integrase_recombinase_N"/>
</dbReference>
<dbReference type="InterPro" id="IPR013762">
    <property type="entry name" value="Integrase-like_cat_sf"/>
</dbReference>
<dbReference type="Proteomes" id="UP000579647">
    <property type="component" value="Unassembled WGS sequence"/>
</dbReference>
<accession>A0A840W7H6</accession>
<sequence>MGFSRKRVGRNGRVRYTAYYKDVKGRERSAGTFPNVKEADRAWQRAETKLAEGRIGDPARGRMTFARYVEGTWLPNHQMEASTRQRYTYSLNKHILPEFGTMRMVDILPEHVRAWITRLQNDGVSAGTINANKSILSAVFTTALNDQVTFLHPCKGVKTPPVSRKPRTIITPEQFDALYWELPDERTRLLVETAIESGTRWGELSELRVKDLHTRSGIVTVSRAVVEVNPKFHPTGGRFHVKDYPKDREYRRFKLSTPLVRKLAAHTDAYAPGPDDLLFPAADQPVPKRRLRVVPDPDTLGLTDPNEQGRQYKHGSLSGYSMGKCRCEHCKGAYAHYRAERRSQGKDEPRAPRSRETDGHIPADWFRRQVWRPALSRADLGVRVRFHDLRHAHASWLLAGGADLQVVKERLGHSDIATTARYLHTLPEADETALSALASIRNRSRGG</sequence>
<dbReference type="InterPro" id="IPR004107">
    <property type="entry name" value="Integrase_SAM-like_N"/>
</dbReference>
<evidence type="ECO:0000313" key="10">
    <source>
        <dbReference type="Proteomes" id="UP000579647"/>
    </source>
</evidence>
<evidence type="ECO:0000259" key="7">
    <source>
        <dbReference type="PROSITE" id="PS51898"/>
    </source>
</evidence>
<feature type="region of interest" description="Disordered" evidence="6">
    <location>
        <begin position="295"/>
        <end position="315"/>
    </location>
</feature>
<evidence type="ECO:0000256" key="2">
    <source>
        <dbReference type="ARBA" id="ARBA00022908"/>
    </source>
</evidence>
<dbReference type="Gene3D" id="1.10.150.130">
    <property type="match status" value="1"/>
</dbReference>
<feature type="domain" description="Core-binding (CB)" evidence="8">
    <location>
        <begin position="63"/>
        <end position="144"/>
    </location>
</feature>
<dbReference type="Pfam" id="PF14659">
    <property type="entry name" value="Phage_int_SAM_3"/>
    <property type="match status" value="1"/>
</dbReference>
<dbReference type="InterPro" id="IPR002104">
    <property type="entry name" value="Integrase_catalytic"/>
</dbReference>
<keyword evidence="10" id="KW-1185">Reference proteome</keyword>
<dbReference type="PROSITE" id="PS51898">
    <property type="entry name" value="TYR_RECOMBINASE"/>
    <property type="match status" value="1"/>
</dbReference>
<evidence type="ECO:0000259" key="8">
    <source>
        <dbReference type="PROSITE" id="PS51900"/>
    </source>
</evidence>
<evidence type="ECO:0000256" key="1">
    <source>
        <dbReference type="ARBA" id="ARBA00008857"/>
    </source>
</evidence>
<keyword evidence="2" id="KW-0229">DNA integration</keyword>
<feature type="domain" description="Tyr recombinase" evidence="7">
    <location>
        <begin position="165"/>
        <end position="435"/>
    </location>
</feature>
<dbReference type="Gene3D" id="1.10.443.10">
    <property type="entry name" value="Intergrase catalytic core"/>
    <property type="match status" value="1"/>
</dbReference>
<dbReference type="PANTHER" id="PTHR30349">
    <property type="entry name" value="PHAGE INTEGRASE-RELATED"/>
    <property type="match status" value="1"/>
</dbReference>
<evidence type="ECO:0000256" key="4">
    <source>
        <dbReference type="ARBA" id="ARBA00023172"/>
    </source>
</evidence>
<dbReference type="Pfam" id="PF00589">
    <property type="entry name" value="Phage_integrase"/>
    <property type="match status" value="1"/>
</dbReference>
<dbReference type="GO" id="GO:0015074">
    <property type="term" value="P:DNA integration"/>
    <property type="evidence" value="ECO:0007669"/>
    <property type="project" value="UniProtKB-KW"/>
</dbReference>
<comment type="caution">
    <text evidence="9">The sequence shown here is derived from an EMBL/GenBank/DDBJ whole genome shotgun (WGS) entry which is preliminary data.</text>
</comment>
<protein>
    <submittedName>
        <fullName evidence="9">Integrase</fullName>
    </submittedName>
</protein>
<reference evidence="9 10" key="1">
    <citation type="submission" date="2020-08" db="EMBL/GenBank/DDBJ databases">
        <title>Sequencing the genomes of 1000 actinobacteria strains.</title>
        <authorList>
            <person name="Klenk H.-P."/>
        </authorList>
    </citation>
    <scope>NUCLEOTIDE SEQUENCE [LARGE SCALE GENOMIC DNA]</scope>
    <source>
        <strain evidence="9 10">DSM 44598</strain>
    </source>
</reference>
<dbReference type="InterPro" id="IPR050090">
    <property type="entry name" value="Tyrosine_recombinase_XerCD"/>
</dbReference>
<keyword evidence="4" id="KW-0233">DNA recombination</keyword>
<dbReference type="SUPFAM" id="SSF56349">
    <property type="entry name" value="DNA breaking-rejoining enzymes"/>
    <property type="match status" value="2"/>
</dbReference>
<keyword evidence="3 5" id="KW-0238">DNA-binding</keyword>
<evidence type="ECO:0000313" key="9">
    <source>
        <dbReference type="EMBL" id="MBB5491984.1"/>
    </source>
</evidence>
<dbReference type="PROSITE" id="PS51900">
    <property type="entry name" value="CB"/>
    <property type="match status" value="1"/>
</dbReference>
<dbReference type="AlphaFoldDB" id="A0A840W7H6"/>
<dbReference type="EMBL" id="JACHDO010000001">
    <property type="protein sequence ID" value="MBB5491984.1"/>
    <property type="molecule type" value="Genomic_DNA"/>
</dbReference>
<evidence type="ECO:0000256" key="6">
    <source>
        <dbReference type="SAM" id="MobiDB-lite"/>
    </source>
</evidence>
<dbReference type="GO" id="GO:0003677">
    <property type="term" value="F:DNA binding"/>
    <property type="evidence" value="ECO:0007669"/>
    <property type="project" value="UniProtKB-UniRule"/>
</dbReference>
<dbReference type="InterPro" id="IPR044068">
    <property type="entry name" value="CB"/>
</dbReference>
<comment type="similarity">
    <text evidence="1">Belongs to the 'phage' integrase family.</text>
</comment>
<organism evidence="9 10">
    <name type="scientific">Nocardiopsis metallicus</name>
    <dbReference type="NCBI Taxonomy" id="179819"/>
    <lineage>
        <taxon>Bacteria</taxon>
        <taxon>Bacillati</taxon>
        <taxon>Actinomycetota</taxon>
        <taxon>Actinomycetes</taxon>
        <taxon>Streptosporangiales</taxon>
        <taxon>Nocardiopsidaceae</taxon>
        <taxon>Nocardiopsis</taxon>
    </lineage>
</organism>
<dbReference type="GO" id="GO:0006310">
    <property type="term" value="P:DNA recombination"/>
    <property type="evidence" value="ECO:0007669"/>
    <property type="project" value="UniProtKB-KW"/>
</dbReference>
<name>A0A840W7H6_9ACTN</name>
<proteinExistence type="inferred from homology"/>